<sequence>MGDSSPRLSSRATNENKPRAWGIGGHQSPSGTAPVPLKMTHPLQVTSKEELGSGRHNLSSVQVMEAIHVATGKTYVVKRLSKVWLIHLKKVGHATVKEYALVKLPGTHPGIVGMHAALQDDIFLCELGYL</sequence>
<dbReference type="AlphaFoldDB" id="A0A4Q9PPI3"/>
<keyword evidence="3" id="KW-1185">Reference proteome</keyword>
<protein>
    <recommendedName>
        <fullName evidence="4">Protein kinase domain-containing protein</fullName>
    </recommendedName>
</protein>
<name>A0A4Q9PPI3_9APHY</name>
<dbReference type="SUPFAM" id="SSF56112">
    <property type="entry name" value="Protein kinase-like (PK-like)"/>
    <property type="match status" value="1"/>
</dbReference>
<feature type="compositionally biased region" description="Polar residues" evidence="1">
    <location>
        <begin position="1"/>
        <end position="15"/>
    </location>
</feature>
<feature type="region of interest" description="Disordered" evidence="1">
    <location>
        <begin position="1"/>
        <end position="38"/>
    </location>
</feature>
<dbReference type="Gene3D" id="3.30.200.20">
    <property type="entry name" value="Phosphorylase Kinase, domain 1"/>
    <property type="match status" value="1"/>
</dbReference>
<gene>
    <name evidence="2" type="ORF">BD310DRAFT_960479</name>
</gene>
<dbReference type="InterPro" id="IPR011009">
    <property type="entry name" value="Kinase-like_dom_sf"/>
</dbReference>
<organism evidence="2 3">
    <name type="scientific">Dichomitus squalens</name>
    <dbReference type="NCBI Taxonomy" id="114155"/>
    <lineage>
        <taxon>Eukaryota</taxon>
        <taxon>Fungi</taxon>
        <taxon>Dikarya</taxon>
        <taxon>Basidiomycota</taxon>
        <taxon>Agaricomycotina</taxon>
        <taxon>Agaricomycetes</taxon>
        <taxon>Polyporales</taxon>
        <taxon>Polyporaceae</taxon>
        <taxon>Dichomitus</taxon>
    </lineage>
</organism>
<dbReference type="Proteomes" id="UP000292082">
    <property type="component" value="Unassembled WGS sequence"/>
</dbReference>
<dbReference type="EMBL" id="ML145158">
    <property type="protein sequence ID" value="TBU56064.1"/>
    <property type="molecule type" value="Genomic_DNA"/>
</dbReference>
<evidence type="ECO:0008006" key="4">
    <source>
        <dbReference type="Google" id="ProtNLM"/>
    </source>
</evidence>
<dbReference type="STRING" id="114155.A0A4Q9PPI3"/>
<accession>A0A4Q9PPI3</accession>
<evidence type="ECO:0000313" key="3">
    <source>
        <dbReference type="Proteomes" id="UP000292082"/>
    </source>
</evidence>
<evidence type="ECO:0000256" key="1">
    <source>
        <dbReference type="SAM" id="MobiDB-lite"/>
    </source>
</evidence>
<evidence type="ECO:0000313" key="2">
    <source>
        <dbReference type="EMBL" id="TBU56064.1"/>
    </source>
</evidence>
<reference evidence="2 3" key="1">
    <citation type="submission" date="2019-01" db="EMBL/GenBank/DDBJ databases">
        <title>Draft genome sequences of three monokaryotic isolates of the white-rot basidiomycete fungus Dichomitus squalens.</title>
        <authorList>
            <consortium name="DOE Joint Genome Institute"/>
            <person name="Lopez S.C."/>
            <person name="Andreopoulos B."/>
            <person name="Pangilinan J."/>
            <person name="Lipzen A."/>
            <person name="Riley R."/>
            <person name="Ahrendt S."/>
            <person name="Ng V."/>
            <person name="Barry K."/>
            <person name="Daum C."/>
            <person name="Grigoriev I.V."/>
            <person name="Hilden K.S."/>
            <person name="Makela M.R."/>
            <person name="de Vries R.P."/>
        </authorList>
    </citation>
    <scope>NUCLEOTIDE SEQUENCE [LARGE SCALE GENOMIC DNA]</scope>
    <source>
        <strain evidence="2 3">CBS 464.89</strain>
    </source>
</reference>
<proteinExistence type="predicted"/>